<name>E9M5P1_9GAMA</name>
<feature type="transmembrane region" description="Helical" evidence="2">
    <location>
        <begin position="325"/>
        <end position="344"/>
    </location>
</feature>
<dbReference type="EMBL" id="HQ698924">
    <property type="protein sequence ID" value="ADW24481.1"/>
    <property type="molecule type" value="Genomic_DNA"/>
</dbReference>
<dbReference type="Proteomes" id="UP000134313">
    <property type="component" value="Segment"/>
</dbReference>
<proteinExistence type="inferred from homology"/>
<dbReference type="EMBL" id="HQ221963">
    <property type="protein sequence ID" value="ADW24399.1"/>
    <property type="molecule type" value="Genomic_DNA"/>
</dbReference>
<evidence type="ECO:0000256" key="1">
    <source>
        <dbReference type="ARBA" id="ARBA00008716"/>
    </source>
</evidence>
<evidence type="ECO:0000256" key="2">
    <source>
        <dbReference type="SAM" id="Phobius"/>
    </source>
</evidence>
<evidence type="ECO:0000313" key="3">
    <source>
        <dbReference type="EMBL" id="ADW24399.1"/>
    </source>
</evidence>
<dbReference type="OrthoDB" id="13967at10239"/>
<feature type="transmembrane region" description="Helical" evidence="2">
    <location>
        <begin position="266"/>
        <end position="286"/>
    </location>
</feature>
<dbReference type="PROSITE" id="PS51257">
    <property type="entry name" value="PROKAR_LIPOPROTEIN"/>
    <property type="match status" value="1"/>
</dbReference>
<accession>E9M5P1</accession>
<comment type="similarity">
    <text evidence="1">Belongs to the herpesviridae BMRF2 family.</text>
</comment>
<evidence type="ECO:0000313" key="6">
    <source>
        <dbReference type="Proteomes" id="UP000164320"/>
    </source>
</evidence>
<feature type="transmembrane region" description="Helical" evidence="2">
    <location>
        <begin position="292"/>
        <end position="313"/>
    </location>
</feature>
<organism evidence="3 5">
    <name type="scientific">Cricetid gammaherpesvirus 2</name>
    <dbReference type="NCBI Taxonomy" id="1605972"/>
    <lineage>
        <taxon>Viruses</taxon>
        <taxon>Duplodnaviria</taxon>
        <taxon>Heunggongvirae</taxon>
        <taxon>Peploviricota</taxon>
        <taxon>Herviviricetes</taxon>
        <taxon>Herpesvirales</taxon>
        <taxon>Orthoherpesviridae</taxon>
        <taxon>Gammaherpesvirinae</taxon>
        <taxon>Rhadinovirus</taxon>
        <taxon>Rhadinovirus cricetidgamma2</taxon>
    </lineage>
</organism>
<sequence length="345" mass="39394">MAVLCNKMLAFLLGTVAACPYVWCFIFRSLYMGLVCGVDCWIYAWAILLCHIIILGISCIKYKKTLFPWMELTMYGYLLILIGFFVFQFFSLALSITLPIFFLVNLCMLSIWTPICFNVAYMAGTQYGRCFEVGFFGLFISYYLFIQYGLHNTTAFWIPITLCHIMGPYVVDWFKKTEAFRVCLISKRSIYFFGKKTYTLLPFGSMLKIITTEIILLIFIALIIAMGLPTLQWKTALLQHGQVMYFAWLAGPLLGGPICSKNGVAFLYMTIILVMFVIMIACPLSGVLLERMYLVVLFLLNSTVGCVLERVRLLLIKALNGVKMSFVLLCVYNIYMTLIILTISQ</sequence>
<feature type="transmembrane region" description="Helical" evidence="2">
    <location>
        <begin position="133"/>
        <end position="150"/>
    </location>
</feature>
<feature type="transmembrane region" description="Helical" evidence="2">
    <location>
        <begin position="72"/>
        <end position="94"/>
    </location>
</feature>
<keyword evidence="2" id="KW-1133">Transmembrane helix</keyword>
<dbReference type="GeneID" id="10192249"/>
<keyword evidence="5" id="KW-1185">Reference proteome</keyword>
<protein>
    <recommendedName>
        <fullName evidence="7">Envelope protein UL43</fullName>
    </recommendedName>
</protein>
<dbReference type="InterPro" id="IPR006727">
    <property type="entry name" value="Herpes_BMRF2"/>
</dbReference>
<dbReference type="KEGG" id="vg:10192249"/>
<dbReference type="Pfam" id="PF04633">
    <property type="entry name" value="Herpes_BMRF2"/>
    <property type="match status" value="1"/>
</dbReference>
<evidence type="ECO:0000313" key="5">
    <source>
        <dbReference type="Proteomes" id="UP000134313"/>
    </source>
</evidence>
<keyword evidence="2" id="KW-0812">Transmembrane</keyword>
<dbReference type="RefSeq" id="YP_004207894.1">
    <property type="nucleotide sequence ID" value="NC_015049.1"/>
</dbReference>
<evidence type="ECO:0000313" key="4">
    <source>
        <dbReference type="EMBL" id="ADW24481.1"/>
    </source>
</evidence>
<evidence type="ECO:0008006" key="7">
    <source>
        <dbReference type="Google" id="ProtNLM"/>
    </source>
</evidence>
<keyword evidence="2" id="KW-0472">Membrane</keyword>
<feature type="transmembrane region" description="Helical" evidence="2">
    <location>
        <begin position="214"/>
        <end position="231"/>
    </location>
</feature>
<feature type="transmembrane region" description="Helical" evidence="2">
    <location>
        <begin position="156"/>
        <end position="174"/>
    </location>
</feature>
<gene>
    <name evidence="4" type="ORF">RHVP-L.58</name>
    <name evidence="3" type="ORF">RHVP.58</name>
</gene>
<reference evidence="5 6" key="1">
    <citation type="journal article" date="2011" name="J. Virol.">
        <title>Identification and sequencing of a novel rodent gammaherpesvirus that establishes acute and latent infection in laboratory mice.</title>
        <authorList>
            <person name="Loh J."/>
            <person name="Zhao G."/>
            <person name="Nelson C.A."/>
            <person name="Coder P."/>
            <person name="Droit L."/>
            <person name="Handley S.A."/>
            <person name="Johnson L.S."/>
            <person name="Vachharajani P."/>
            <person name="Guzman H."/>
            <person name="Tesh R.B."/>
            <person name="Wang D."/>
            <person name="Fremont D.H."/>
            <person name="Virgin H.W."/>
        </authorList>
    </citation>
    <scope>NUCLEOTIDE SEQUENCE [LARGE SCALE GENOMIC DNA]</scope>
</reference>
<feature type="transmembrane region" description="Helical" evidence="2">
    <location>
        <begin position="40"/>
        <end position="60"/>
    </location>
</feature>
<feature type="transmembrane region" description="Helical" evidence="2">
    <location>
        <begin position="100"/>
        <end position="121"/>
    </location>
</feature>
<dbReference type="Proteomes" id="UP000164320">
    <property type="component" value="Genome"/>
</dbReference>
<feature type="transmembrane region" description="Helical" evidence="2">
    <location>
        <begin position="243"/>
        <end position="259"/>
    </location>
</feature>